<reference evidence="6 7" key="2">
    <citation type="journal article" date="2012" name="Int. J. Syst. Evol. Microbiol.">
        <title>Magnetococcus marinus gen. nov., sp. nov., a marine, magnetotactic bacterium that represents a novel lineage (Magnetococcaceae fam. nov.; Magnetococcales ord. nov.) at the base of the Alphaproteobacteria.</title>
        <authorList>
            <person name="Bazylinski D.A."/>
            <person name="Williams T.J."/>
            <person name="Lefevre C.T."/>
            <person name="Berg R.J."/>
            <person name="Zhang C.L."/>
            <person name="Bowser S.S."/>
            <person name="Dean A.J."/>
            <person name="Beveridge T.J."/>
        </authorList>
    </citation>
    <scope>NUCLEOTIDE SEQUENCE [LARGE SCALE GENOMIC DNA]</scope>
    <source>
        <strain evidence="7">ATCC BAA-1437 / JCM 17883 / MC-1</strain>
    </source>
</reference>
<dbReference type="AlphaFoldDB" id="A0L8H0"/>
<name>A0L8H0_MAGMM</name>
<dbReference type="InterPro" id="IPR015422">
    <property type="entry name" value="PyrdxlP-dep_Trfase_small"/>
</dbReference>
<evidence type="ECO:0000313" key="7">
    <source>
        <dbReference type="Proteomes" id="UP000002586"/>
    </source>
</evidence>
<dbReference type="GO" id="GO:0030170">
    <property type="term" value="F:pyridoxal phosphate binding"/>
    <property type="evidence" value="ECO:0007669"/>
    <property type="project" value="InterPro"/>
</dbReference>
<comment type="similarity">
    <text evidence="4">Belongs to the class-I pyridoxal-phosphate-dependent aminotransferase family.</text>
</comment>
<accession>A0L8H0</accession>
<dbReference type="NCBIfam" id="NF006033">
    <property type="entry name" value="PRK08175.1"/>
    <property type="match status" value="1"/>
</dbReference>
<evidence type="ECO:0000256" key="4">
    <source>
        <dbReference type="RuleBase" id="RU000481"/>
    </source>
</evidence>
<dbReference type="GO" id="GO:0008483">
    <property type="term" value="F:transaminase activity"/>
    <property type="evidence" value="ECO:0007669"/>
    <property type="project" value="UniProtKB-KW"/>
</dbReference>
<dbReference type="CDD" id="cd00609">
    <property type="entry name" value="AAT_like"/>
    <property type="match status" value="1"/>
</dbReference>
<dbReference type="InterPro" id="IPR015421">
    <property type="entry name" value="PyrdxlP-dep_Trfase_major"/>
</dbReference>
<keyword evidence="2 4" id="KW-0032">Aminotransferase</keyword>
<dbReference type="HOGENOM" id="CLU_017584_4_5_5"/>
<dbReference type="Proteomes" id="UP000002586">
    <property type="component" value="Chromosome"/>
</dbReference>
<evidence type="ECO:0000313" key="6">
    <source>
        <dbReference type="EMBL" id="ABK44263.1"/>
    </source>
</evidence>
<dbReference type="PANTHER" id="PTHR42832">
    <property type="entry name" value="AMINO ACID AMINOTRANSFERASE"/>
    <property type="match status" value="1"/>
</dbReference>
<evidence type="ECO:0000259" key="5">
    <source>
        <dbReference type="Pfam" id="PF00155"/>
    </source>
</evidence>
<reference evidence="7" key="1">
    <citation type="journal article" date="2009" name="Appl. Environ. Microbiol.">
        <title>Complete genome sequence of the chemolithoautotrophic marine magnetotactic coccus strain MC-1.</title>
        <authorList>
            <person name="Schubbe S."/>
            <person name="Williams T.J."/>
            <person name="Xie G."/>
            <person name="Kiss H.E."/>
            <person name="Brettin T.S."/>
            <person name="Martinez D."/>
            <person name="Ross C.A."/>
            <person name="Schuler D."/>
            <person name="Cox B.L."/>
            <person name="Nealson K.H."/>
            <person name="Bazylinski D.A."/>
        </authorList>
    </citation>
    <scope>NUCLEOTIDE SEQUENCE [LARGE SCALE GENOMIC DNA]</scope>
    <source>
        <strain evidence="7">ATCC BAA-1437 / JCM 17883 / MC-1</strain>
    </source>
</reference>
<dbReference type="InterPro" id="IPR004839">
    <property type="entry name" value="Aminotransferase_I/II_large"/>
</dbReference>
<dbReference type="EMBL" id="CP000471">
    <property type="protein sequence ID" value="ABK44263.1"/>
    <property type="molecule type" value="Genomic_DNA"/>
</dbReference>
<dbReference type="SUPFAM" id="SSF53383">
    <property type="entry name" value="PLP-dependent transferases"/>
    <property type="match status" value="1"/>
</dbReference>
<protein>
    <recommendedName>
        <fullName evidence="4">Aminotransferase</fullName>
        <ecNumber evidence="4">2.6.1.-</ecNumber>
    </recommendedName>
</protein>
<dbReference type="EC" id="2.6.1.-" evidence="4"/>
<evidence type="ECO:0000256" key="2">
    <source>
        <dbReference type="ARBA" id="ARBA00022576"/>
    </source>
</evidence>
<dbReference type="PANTHER" id="PTHR42832:SF1">
    <property type="entry name" value="GLUTAMATE-PYRUVATE AMINOTRANSFERASE ALAC"/>
    <property type="match status" value="1"/>
</dbReference>
<evidence type="ECO:0000256" key="3">
    <source>
        <dbReference type="ARBA" id="ARBA00022679"/>
    </source>
</evidence>
<dbReference type="Pfam" id="PF00155">
    <property type="entry name" value="Aminotran_1_2"/>
    <property type="match status" value="1"/>
</dbReference>
<feature type="domain" description="Aminotransferase class I/classII large" evidence="5">
    <location>
        <begin position="55"/>
        <end position="394"/>
    </location>
</feature>
<dbReference type="STRING" id="156889.Mmc1_1755"/>
<organism evidence="6 7">
    <name type="scientific">Magnetococcus marinus (strain ATCC BAA-1437 / JCM 17883 / MC-1)</name>
    <dbReference type="NCBI Taxonomy" id="156889"/>
    <lineage>
        <taxon>Bacteria</taxon>
        <taxon>Pseudomonadati</taxon>
        <taxon>Pseudomonadota</taxon>
        <taxon>Magnetococcia</taxon>
        <taxon>Magnetococcales</taxon>
        <taxon>Magnetococcaceae</taxon>
        <taxon>Magnetococcus</taxon>
    </lineage>
</organism>
<keyword evidence="7" id="KW-1185">Reference proteome</keyword>
<dbReference type="PROSITE" id="PS00105">
    <property type="entry name" value="AA_TRANSFER_CLASS_1"/>
    <property type="match status" value="1"/>
</dbReference>
<dbReference type="KEGG" id="mgm:Mmc1_1755"/>
<comment type="cofactor">
    <cofactor evidence="1 4">
        <name>pyridoxal 5'-phosphate</name>
        <dbReference type="ChEBI" id="CHEBI:597326"/>
    </cofactor>
</comment>
<keyword evidence="3 4" id="KW-0808">Transferase</keyword>
<gene>
    <name evidence="6" type="ordered locus">Mmc1_1755</name>
</gene>
<dbReference type="eggNOG" id="COG0436">
    <property type="taxonomic scope" value="Bacteria"/>
</dbReference>
<dbReference type="Gene3D" id="3.40.640.10">
    <property type="entry name" value="Type I PLP-dependent aspartate aminotransferase-like (Major domain)"/>
    <property type="match status" value="1"/>
</dbReference>
<sequence>MTETAPFMGVGWLCRLSSCMNGPSMEEFHRIKRLPPYVFAVVNELKYKARNRGEDIIDFGMGNPDQPTPKHITDKLIEAVQDGRNHRYSLSRGIGGLRRAVCAYYKRRFGVDLDPESEAIVTIGSKEGLSSLAMAITEPGMNVIVPSPTYPIHEYSFLIAGAHIQRVKISRDNDFIEDMKVAVRNHWPRAQVLVVNFPSNPTAQVVELDFYQKVIDFAKEHNIWVISDVAYAEICFDGYKAPSILQIPGAKDIAVEFYSLSKTYNMPGWRVGFCVGNPHLIKALSRIKSYLDYGMFQPIQIAATVALNGPQDCVAEINEIYRQRRNVLIDGLARAGWAIERPKASMFVWAEIPDEFKAMGSLEFSKLLLKEAKVAVSPGVGFGVYGDDHVRIALIENEHRTRQALRSMRRFLSAGSDVAGD</sequence>
<dbReference type="InterPro" id="IPR050881">
    <property type="entry name" value="LL-DAP_aminotransferase"/>
</dbReference>
<dbReference type="InterPro" id="IPR004838">
    <property type="entry name" value="NHTrfase_class1_PyrdxlP-BS"/>
</dbReference>
<evidence type="ECO:0000256" key="1">
    <source>
        <dbReference type="ARBA" id="ARBA00001933"/>
    </source>
</evidence>
<proteinExistence type="inferred from homology"/>
<dbReference type="Gene3D" id="3.90.1150.10">
    <property type="entry name" value="Aspartate Aminotransferase, domain 1"/>
    <property type="match status" value="1"/>
</dbReference>
<dbReference type="InterPro" id="IPR015424">
    <property type="entry name" value="PyrdxlP-dep_Trfase"/>
</dbReference>